<dbReference type="EMBL" id="GBXM01043360">
    <property type="protein sequence ID" value="JAH65217.1"/>
    <property type="molecule type" value="Transcribed_RNA"/>
</dbReference>
<accession>A0A0E9V3W6</accession>
<organism evidence="1">
    <name type="scientific">Anguilla anguilla</name>
    <name type="common">European freshwater eel</name>
    <name type="synonym">Muraena anguilla</name>
    <dbReference type="NCBI Taxonomy" id="7936"/>
    <lineage>
        <taxon>Eukaryota</taxon>
        <taxon>Metazoa</taxon>
        <taxon>Chordata</taxon>
        <taxon>Craniata</taxon>
        <taxon>Vertebrata</taxon>
        <taxon>Euteleostomi</taxon>
        <taxon>Actinopterygii</taxon>
        <taxon>Neopterygii</taxon>
        <taxon>Teleostei</taxon>
        <taxon>Anguilliformes</taxon>
        <taxon>Anguillidae</taxon>
        <taxon>Anguilla</taxon>
    </lineage>
</organism>
<protein>
    <submittedName>
        <fullName evidence="1">Uncharacterized protein</fullName>
    </submittedName>
</protein>
<proteinExistence type="predicted"/>
<reference evidence="1" key="1">
    <citation type="submission" date="2014-11" db="EMBL/GenBank/DDBJ databases">
        <authorList>
            <person name="Amaro Gonzalez C."/>
        </authorList>
    </citation>
    <scope>NUCLEOTIDE SEQUENCE</scope>
</reference>
<name>A0A0E9V3W6_ANGAN</name>
<evidence type="ECO:0000313" key="1">
    <source>
        <dbReference type="EMBL" id="JAH72701.1"/>
    </source>
</evidence>
<reference evidence="1" key="2">
    <citation type="journal article" date="2015" name="Fish Shellfish Immunol.">
        <title>Early steps in the European eel (Anguilla anguilla)-Vibrio vulnificus interaction in the gills: Role of the RtxA13 toxin.</title>
        <authorList>
            <person name="Callol A."/>
            <person name="Pajuelo D."/>
            <person name="Ebbesson L."/>
            <person name="Teles M."/>
            <person name="MacKenzie S."/>
            <person name="Amaro C."/>
        </authorList>
    </citation>
    <scope>NUCLEOTIDE SEQUENCE</scope>
</reference>
<sequence>MHMSVPPAVL</sequence>
<dbReference type="EMBL" id="GBXM01035876">
    <property type="protein sequence ID" value="JAH72701.1"/>
    <property type="molecule type" value="Transcribed_RNA"/>
</dbReference>